<protein>
    <submittedName>
        <fullName evidence="1">Uncharacterized protein</fullName>
    </submittedName>
</protein>
<name>A0A4U6RZS8_BRAEL</name>
<dbReference type="AlphaFoldDB" id="A0A4U6RZS8"/>
<proteinExistence type="predicted"/>
<sequence>MGVIMIKCPRTGRAINTGMKSDRETFRRSTVFFSRSYCTSCRTNHEWFAREAWVHEPEQELRKAS</sequence>
<dbReference type="Proteomes" id="UP000305095">
    <property type="component" value="Unassembled WGS sequence"/>
</dbReference>
<evidence type="ECO:0000313" key="2">
    <source>
        <dbReference type="Proteomes" id="UP000305095"/>
    </source>
</evidence>
<dbReference type="RefSeq" id="WP_028344673.1">
    <property type="nucleotide sequence ID" value="NZ_CP126029.1"/>
</dbReference>
<comment type="caution">
    <text evidence="1">The sequence shown here is derived from an EMBL/GenBank/DDBJ whole genome shotgun (WGS) entry which is preliminary data.</text>
</comment>
<accession>A0A4U6RZS8</accession>
<reference evidence="1 2" key="1">
    <citation type="submission" date="2019-05" db="EMBL/GenBank/DDBJ databases">
        <title>Draft Genome of Bradyrhizobium elkanii strain SEMIA 938, Used in Commercial Inoculants for Lupinus spp. in Brazil.</title>
        <authorList>
            <person name="Hungria M."/>
            <person name="Delamuta J.R.M."/>
            <person name="Ribeiro R.A."/>
            <person name="Nogueira M.A."/>
        </authorList>
    </citation>
    <scope>NUCLEOTIDE SEQUENCE [LARGE SCALE GENOMIC DNA]</scope>
    <source>
        <strain evidence="1 2">Semia 938</strain>
    </source>
</reference>
<dbReference type="EMBL" id="SZZP01000011">
    <property type="protein sequence ID" value="TKV79923.1"/>
    <property type="molecule type" value="Genomic_DNA"/>
</dbReference>
<gene>
    <name evidence="1" type="ORF">FDV58_19550</name>
</gene>
<organism evidence="1 2">
    <name type="scientific">Bradyrhizobium elkanii</name>
    <dbReference type="NCBI Taxonomy" id="29448"/>
    <lineage>
        <taxon>Bacteria</taxon>
        <taxon>Pseudomonadati</taxon>
        <taxon>Pseudomonadota</taxon>
        <taxon>Alphaproteobacteria</taxon>
        <taxon>Hyphomicrobiales</taxon>
        <taxon>Nitrobacteraceae</taxon>
        <taxon>Bradyrhizobium</taxon>
    </lineage>
</organism>
<evidence type="ECO:0000313" key="1">
    <source>
        <dbReference type="EMBL" id="TKV79923.1"/>
    </source>
</evidence>